<name>A0A6M0SQE7_CLOBO</name>
<dbReference type="InterPro" id="IPR005537">
    <property type="entry name" value="RAMP_III_fam"/>
</dbReference>
<proteinExistence type="predicted"/>
<evidence type="ECO:0000259" key="2">
    <source>
        <dbReference type="Pfam" id="PF03787"/>
    </source>
</evidence>
<organism evidence="3 4">
    <name type="scientific">Clostridium botulinum</name>
    <dbReference type="NCBI Taxonomy" id="1491"/>
    <lineage>
        <taxon>Bacteria</taxon>
        <taxon>Bacillati</taxon>
        <taxon>Bacillota</taxon>
        <taxon>Clostridia</taxon>
        <taxon>Eubacteriales</taxon>
        <taxon>Clostridiaceae</taxon>
        <taxon>Clostridium</taxon>
    </lineage>
</organism>
<dbReference type="GO" id="GO:0051607">
    <property type="term" value="P:defense response to virus"/>
    <property type="evidence" value="ECO:0007669"/>
    <property type="project" value="UniProtKB-KW"/>
</dbReference>
<accession>A0A6M0SQE7</accession>
<dbReference type="AlphaFoldDB" id="A0A6M0SQE7"/>
<dbReference type="InterPro" id="IPR052216">
    <property type="entry name" value="CRISPR_Csm3_endoribonuclease"/>
</dbReference>
<sequence length="774" mass="90607">MYKYPITIELLSETIFGNGQSKNGIVNTDILLDEDGFPYYLGKTFKGCLKESINTILKSYYKNECKINELVDKLFGFSNEKGQCEGKLKFTNFYLDKTITDIFSEYEVLEDKKDLILSALADIRFSIKMGENGVSESTSLRALRVVKKGLVFNGFVECLDELSEEEAIFLKRGIKSLKNLGINKSRGKGLVHIRIGEKIELNSKIKKDINYDFDYLLYEINLKQPVKIGDSQSQYDYEQTKSYISGSIVRGAIINKYLNLNNINPSKAEENKYFNSLLKKVYFYDAYPIYEESKGDKYYTFPTPNIFRITKDRDKEDDNCYKNKEFSIVFDEKKINNEPMVIKLKKGDFSYYKDNTLYQFNIKKDYRFHHSQELKKQNIFRYESISRGQKFYGIVDVSLVDAKLKKELYNLLDKKEILYLGGSRTSGYGKTEICNTKLIKNFSKLKEILDYLKCDEPGNELNIYFLSDAILRDENHQIVSTFSKKYLNEKLKINLEKQNLINKDINPIIVTGYNSKWRSSIPHVYGIEKGSNIKINIDNFNNRVEKDIINNFIKSQHGDRKQDGFGRVIINPKFLEPHQIKYVETNKTYNEEREIGNFQVDNKVINYIKKCKNEVFIDKIIKKQVIKKQVIENVEEIHISNSQINNIISHIDKCLICDGNPIDEFKNEFERLNKVTQNEKRTKDNYNILNYPLIENKNLKELIKSAEEVGKINEIIKDILLNGLVTNEYEKENVIKQIIENNFQDNFEKEKILLKIIRDIFYYSIKSKRGDDNE</sequence>
<reference evidence="3 4" key="1">
    <citation type="submission" date="2019-02" db="EMBL/GenBank/DDBJ databases">
        <title>Genome sequencing of Clostridium botulinum clinical isolates.</title>
        <authorList>
            <person name="Brunt J."/>
            <person name="Van Vliet A.H.M."/>
            <person name="Stringer S.C."/>
            <person name="Grant K.A."/>
            <person name="Carter A.C."/>
            <person name="Peck M.W."/>
        </authorList>
    </citation>
    <scope>NUCLEOTIDE SEQUENCE [LARGE SCALE GENOMIC DNA]</scope>
    <source>
        <strain evidence="3 4">H113700579</strain>
    </source>
</reference>
<dbReference type="PANTHER" id="PTHR35579">
    <property type="entry name" value="CRISPR SYSTEM CMS ENDORIBONUCLEASE CSM3"/>
    <property type="match status" value="1"/>
</dbReference>
<protein>
    <submittedName>
        <fullName evidence="3">CRISPR-associated protein</fullName>
    </submittedName>
</protein>
<dbReference type="PANTHER" id="PTHR35579:SF3">
    <property type="entry name" value="CRISPR SYSTEM CMS ENDORIBONUCLEASE CSM3"/>
    <property type="match status" value="1"/>
</dbReference>
<feature type="domain" description="CRISPR type III-associated protein" evidence="2">
    <location>
        <begin position="7"/>
        <end position="191"/>
    </location>
</feature>
<comment type="caution">
    <text evidence="3">The sequence shown here is derived from an EMBL/GenBank/DDBJ whole genome shotgun (WGS) entry which is preliminary data.</text>
</comment>
<dbReference type="Proteomes" id="UP000472355">
    <property type="component" value="Unassembled WGS sequence"/>
</dbReference>
<dbReference type="Pfam" id="PF03787">
    <property type="entry name" value="RAMPs"/>
    <property type="match status" value="2"/>
</dbReference>
<evidence type="ECO:0000256" key="1">
    <source>
        <dbReference type="ARBA" id="ARBA00023118"/>
    </source>
</evidence>
<feature type="domain" description="CRISPR type III-associated protein" evidence="2">
    <location>
        <begin position="220"/>
        <end position="430"/>
    </location>
</feature>
<evidence type="ECO:0000313" key="3">
    <source>
        <dbReference type="EMBL" id="NFA42594.1"/>
    </source>
</evidence>
<dbReference type="CDD" id="cd09726">
    <property type="entry name" value="RAMP_I_III"/>
    <property type="match status" value="1"/>
</dbReference>
<gene>
    <name evidence="3" type="ORF">EXM65_08410</name>
</gene>
<keyword evidence="1" id="KW-0051">Antiviral defense</keyword>
<evidence type="ECO:0000313" key="4">
    <source>
        <dbReference type="Proteomes" id="UP000472355"/>
    </source>
</evidence>
<dbReference type="EMBL" id="SGKU01000019">
    <property type="protein sequence ID" value="NFA42594.1"/>
    <property type="molecule type" value="Genomic_DNA"/>
</dbReference>